<feature type="transmembrane region" description="Helical" evidence="1">
    <location>
        <begin position="12"/>
        <end position="32"/>
    </location>
</feature>
<evidence type="ECO:0000313" key="2">
    <source>
        <dbReference type="EMBL" id="MDD7973584.1"/>
    </source>
</evidence>
<comment type="caution">
    <text evidence="2">The sequence shown here is derived from an EMBL/GenBank/DDBJ whole genome shotgun (WGS) entry which is preliminary data.</text>
</comment>
<keyword evidence="3" id="KW-1185">Reference proteome</keyword>
<evidence type="ECO:0000313" key="3">
    <source>
        <dbReference type="Proteomes" id="UP001431784"/>
    </source>
</evidence>
<proteinExistence type="predicted"/>
<gene>
    <name evidence="2" type="ORF">PUT78_21210</name>
</gene>
<keyword evidence="1" id="KW-1133">Transmembrane helix</keyword>
<sequence length="148" mass="15814">MSHEERNVLTEILANAIIIGLFLWFLVTGHAAGRFDGPEGLQVWAVLVLKLIVASIVIGIMLTIVMGIIWQVVTGEKPDLTRDERDRAISGIGWKVQGIATVIGVVGAIGKLALGQEVITAMSLILAACAFGDTCGNLAKLYAYRRGV</sequence>
<reference evidence="2" key="1">
    <citation type="submission" date="2023-02" db="EMBL/GenBank/DDBJ databases">
        <title>Description of Roseinatronobacter alkalisoli sp. nov., an alkaliphilic bacerium isolated from soda soil.</title>
        <authorList>
            <person name="Wei W."/>
        </authorList>
    </citation>
    <scope>NUCLEOTIDE SEQUENCE</scope>
    <source>
        <strain evidence="2">HJB301</strain>
    </source>
</reference>
<dbReference type="RefSeq" id="WP_274354248.1">
    <property type="nucleotide sequence ID" value="NZ_JAQZSM010000040.1"/>
</dbReference>
<name>A0ABT5TEQ2_9RHOB</name>
<accession>A0ABT5TEQ2</accession>
<feature type="transmembrane region" description="Helical" evidence="1">
    <location>
        <begin position="94"/>
        <end position="113"/>
    </location>
</feature>
<dbReference type="Proteomes" id="UP001431784">
    <property type="component" value="Unassembled WGS sequence"/>
</dbReference>
<keyword evidence="1" id="KW-0812">Transmembrane</keyword>
<protein>
    <submittedName>
        <fullName evidence="2">Uncharacterized protein</fullName>
    </submittedName>
</protein>
<feature type="transmembrane region" description="Helical" evidence="1">
    <location>
        <begin position="44"/>
        <end position="73"/>
    </location>
</feature>
<dbReference type="EMBL" id="JAQZSM010000040">
    <property type="protein sequence ID" value="MDD7973584.1"/>
    <property type="molecule type" value="Genomic_DNA"/>
</dbReference>
<organism evidence="2 3">
    <name type="scientific">Roseinatronobacter alkalisoli</name>
    <dbReference type="NCBI Taxonomy" id="3028235"/>
    <lineage>
        <taxon>Bacteria</taxon>
        <taxon>Pseudomonadati</taxon>
        <taxon>Pseudomonadota</taxon>
        <taxon>Alphaproteobacteria</taxon>
        <taxon>Rhodobacterales</taxon>
        <taxon>Paracoccaceae</taxon>
        <taxon>Roseinatronobacter</taxon>
    </lineage>
</organism>
<feature type="transmembrane region" description="Helical" evidence="1">
    <location>
        <begin position="119"/>
        <end position="139"/>
    </location>
</feature>
<evidence type="ECO:0000256" key="1">
    <source>
        <dbReference type="SAM" id="Phobius"/>
    </source>
</evidence>
<keyword evidence="1" id="KW-0472">Membrane</keyword>